<dbReference type="EMBL" id="CCCS020000017">
    <property type="protein sequence ID" value="CDQ09302.1"/>
    <property type="molecule type" value="Genomic_DNA"/>
</dbReference>
<feature type="binding site" evidence="2">
    <location>
        <position position="46"/>
    </location>
    <ligand>
        <name>Mg(2+)</name>
        <dbReference type="ChEBI" id="CHEBI:18420"/>
        <label>1</label>
    </ligand>
</feature>
<keyword evidence="2 5" id="KW-0808">Transferase</keyword>
<keyword evidence="2 5" id="KW-0418">Kinase</keyword>
<dbReference type="SUPFAM" id="SSF55326">
    <property type="entry name" value="PurM N-terminal domain-like"/>
    <property type="match status" value="1"/>
</dbReference>
<dbReference type="InterPro" id="IPR016188">
    <property type="entry name" value="PurM-like_N"/>
</dbReference>
<dbReference type="AlphaFoldDB" id="A0A060UKU6"/>
<feature type="binding site" evidence="2">
    <location>
        <begin position="123"/>
        <end position="124"/>
    </location>
    <ligand>
        <name>ATP</name>
        <dbReference type="ChEBI" id="CHEBI:30616"/>
    </ligand>
</feature>
<feature type="binding site" evidence="2">
    <location>
        <position position="30"/>
    </location>
    <ligand>
        <name>Mg(2+)</name>
        <dbReference type="ChEBI" id="CHEBI:18420"/>
        <label>3</label>
    </ligand>
</feature>
<dbReference type="PIRSF" id="PIRSF005303">
    <property type="entry name" value="Thiam_monoph_kin"/>
    <property type="match status" value="1"/>
</dbReference>
<feature type="binding site" evidence="2">
    <location>
        <position position="46"/>
    </location>
    <ligand>
        <name>Mg(2+)</name>
        <dbReference type="ChEBI" id="CHEBI:18420"/>
        <label>2</label>
    </ligand>
</feature>
<comment type="catalytic activity">
    <reaction evidence="2">
        <text>thiamine phosphate + ATP = thiamine diphosphate + ADP</text>
        <dbReference type="Rhea" id="RHEA:15913"/>
        <dbReference type="ChEBI" id="CHEBI:30616"/>
        <dbReference type="ChEBI" id="CHEBI:37575"/>
        <dbReference type="ChEBI" id="CHEBI:58937"/>
        <dbReference type="ChEBI" id="CHEBI:456216"/>
        <dbReference type="EC" id="2.7.4.16"/>
    </reaction>
</comment>
<dbReference type="SUPFAM" id="SSF56042">
    <property type="entry name" value="PurM C-terminal domain-like"/>
    <property type="match status" value="1"/>
</dbReference>
<protein>
    <recommendedName>
        <fullName evidence="2">Thiamine-monophosphate kinase</fullName>
        <shortName evidence="2">TMP kinase</shortName>
        <shortName evidence="2">Thiamine-phosphate kinase</shortName>
        <ecNumber evidence="2">2.7.4.16</ecNumber>
    </recommendedName>
</protein>
<feature type="domain" description="PurM-like C-terminal" evidence="4">
    <location>
        <begin position="153"/>
        <end position="308"/>
    </location>
</feature>
<dbReference type="GO" id="GO:0000287">
    <property type="term" value="F:magnesium ion binding"/>
    <property type="evidence" value="ECO:0007669"/>
    <property type="project" value="UniProtKB-UniRule"/>
</dbReference>
<comment type="pathway">
    <text evidence="2">Cofactor biosynthesis; thiamine diphosphate biosynthesis; thiamine diphosphate from thiamine phosphate: step 1/1.</text>
</comment>
<dbReference type="EMBL" id="LT841305">
    <property type="protein sequence ID" value="SMH64972.1"/>
    <property type="molecule type" value="Genomic_DNA"/>
</dbReference>
<sequence>MAGGEFALIEQLRSRLGKAGKGVRLGIGDDAAWLDPAGRQLVATMDTLVGDRHFFPDVRPYDLAWKALAVNLSDLAAMGAEARWCLLSLALPLRAAGYGAWMEDFMAGWSALAERYGVTLAGGDTVSTDGPLTLSITALGLVDQCVMRRDTARPGDMVWVTGSLGDAAAALDLALVERGQEGQSFPCSVAQQEALEARRLRPTPRLEFGEAAAACGVCCAMDCSDGFLADLSHILEASGVHARIALDALPLSRELMDLAGEDPERWQRWPLTGGDDYELILCAPAALSAALQRVAAALSLRLTAVGSIQSPNPNGQVAVTLTWRDQSLSLPSSWGHVHAL</sequence>
<comment type="similarity">
    <text evidence="2">Belongs to the thiamine-monophosphate kinase family.</text>
</comment>
<keyword evidence="1 2" id="KW-0784">Thiamine biosynthesis</keyword>
<proteinExistence type="inferred from homology"/>
<dbReference type="EC" id="2.7.4.16" evidence="2"/>
<feature type="binding site" evidence="2">
    <location>
        <position position="74"/>
    </location>
    <ligand>
        <name>Mg(2+)</name>
        <dbReference type="ChEBI" id="CHEBI:18420"/>
        <label>3</label>
    </ligand>
</feature>
<feature type="binding site" evidence="2">
    <location>
        <position position="222"/>
    </location>
    <ligand>
        <name>Mg(2+)</name>
        <dbReference type="ChEBI" id="CHEBI:18420"/>
        <label>3</label>
    </ligand>
</feature>
<dbReference type="PANTHER" id="PTHR30270">
    <property type="entry name" value="THIAMINE-MONOPHOSPHATE KINASE"/>
    <property type="match status" value="1"/>
</dbReference>
<evidence type="ECO:0000256" key="1">
    <source>
        <dbReference type="ARBA" id="ARBA00022977"/>
    </source>
</evidence>
<comment type="caution">
    <text evidence="2">Lacks conserved residue(s) required for the propagation of feature annotation.</text>
</comment>
<dbReference type="GO" id="GO:0009229">
    <property type="term" value="P:thiamine diphosphate biosynthetic process"/>
    <property type="evidence" value="ECO:0007669"/>
    <property type="project" value="UniProtKB-UniRule"/>
</dbReference>
<dbReference type="UniPathway" id="UPA00060">
    <property type="reaction ID" value="UER00142"/>
</dbReference>
<dbReference type="InterPro" id="IPR036676">
    <property type="entry name" value="PurM-like_C_sf"/>
</dbReference>
<dbReference type="RefSeq" id="WP_035191687.1">
    <property type="nucleotide sequence ID" value="NZ_CCCS020000017.1"/>
</dbReference>
<dbReference type="InterPro" id="IPR006283">
    <property type="entry name" value="ThiL-like"/>
</dbReference>
<keyword evidence="2" id="KW-0479">Metal-binding</keyword>
<reference evidence="6 7" key="3">
    <citation type="submission" date="2017-03" db="EMBL/GenBank/DDBJ databases">
        <authorList>
            <person name="Regsiter A."/>
            <person name="William W."/>
        </authorList>
    </citation>
    <scope>NUCLEOTIDE SEQUENCE [LARGE SCALE GENOMIC DNA]</scope>
    <source>
        <strain evidence="6">PRJEB5721</strain>
    </source>
</reference>
<evidence type="ECO:0000313" key="7">
    <source>
        <dbReference type="Proteomes" id="UP000193925"/>
    </source>
</evidence>
<feature type="binding site" evidence="2">
    <location>
        <position position="149"/>
    </location>
    <ligand>
        <name>ATP</name>
        <dbReference type="ChEBI" id="CHEBI:30616"/>
    </ligand>
</feature>
<dbReference type="GO" id="GO:0009030">
    <property type="term" value="F:thiamine-phosphate kinase activity"/>
    <property type="evidence" value="ECO:0007669"/>
    <property type="project" value="UniProtKB-UniRule"/>
</dbReference>
<reference evidence="5" key="2">
    <citation type="submission" date="2014-07" db="EMBL/GenBank/DDBJ databases">
        <title>Initial genome analysis of the psychrotolerant acidophile Acidithiobacillus ferrivorans CF27: insights into iron and sulfur oxidation pathways and into biofilm formation.</title>
        <authorList>
            <person name="Talla E."/>
            <person name="Hedrich S."/>
            <person name="Mangenot S."/>
            <person name="Ji B."/>
            <person name="Johnson D.B."/>
            <person name="Barbe V."/>
            <person name="Bonnefoy V."/>
        </authorList>
    </citation>
    <scope>NUCLEOTIDE SEQUENCE [LARGE SCALE GENOMIC DNA]</scope>
    <source>
        <strain evidence="5">CF27</strain>
    </source>
</reference>
<dbReference type="Gene3D" id="3.30.1330.10">
    <property type="entry name" value="PurM-like, N-terminal domain"/>
    <property type="match status" value="1"/>
</dbReference>
<dbReference type="HAMAP" id="MF_02128">
    <property type="entry name" value="TMP_kinase"/>
    <property type="match status" value="1"/>
</dbReference>
<organism evidence="5">
    <name type="scientific">Acidithiobacillus ferrivorans</name>
    <dbReference type="NCBI Taxonomy" id="160808"/>
    <lineage>
        <taxon>Bacteria</taxon>
        <taxon>Pseudomonadati</taxon>
        <taxon>Pseudomonadota</taxon>
        <taxon>Acidithiobacillia</taxon>
        <taxon>Acidithiobacillales</taxon>
        <taxon>Acidithiobacillaceae</taxon>
        <taxon>Acidithiobacillus</taxon>
    </lineage>
</organism>
<feature type="binding site" evidence="2">
    <location>
        <position position="275"/>
    </location>
    <ligand>
        <name>substrate</name>
    </ligand>
</feature>
<reference evidence="5" key="1">
    <citation type="submission" date="2014-03" db="EMBL/GenBank/DDBJ databases">
        <authorList>
            <person name="Genoscope - CEA"/>
        </authorList>
    </citation>
    <scope>NUCLEOTIDE SEQUENCE [LARGE SCALE GENOMIC DNA]</scope>
    <source>
        <strain evidence="5">CF27</strain>
    </source>
</reference>
<evidence type="ECO:0000259" key="4">
    <source>
        <dbReference type="Pfam" id="PF02769"/>
    </source>
</evidence>
<comment type="function">
    <text evidence="2">Catalyzes the ATP-dependent phosphorylation of thiamine-monophosphate (TMP) to form thiamine-pyrophosphate (TPP), the active form of vitamin B1.</text>
</comment>
<keyword evidence="2" id="KW-0067">ATP-binding</keyword>
<name>A0A060UKU6_9PROT</name>
<dbReference type="Proteomes" id="UP000193925">
    <property type="component" value="Chromosome AFERRI"/>
</dbReference>
<feature type="binding site" evidence="2">
    <location>
        <position position="74"/>
    </location>
    <ligand>
        <name>Mg(2+)</name>
        <dbReference type="ChEBI" id="CHEBI:18420"/>
        <label>2</label>
    </ligand>
</feature>
<dbReference type="CDD" id="cd02194">
    <property type="entry name" value="ThiL"/>
    <property type="match status" value="1"/>
</dbReference>
<feature type="binding site" evidence="2">
    <location>
        <position position="53"/>
    </location>
    <ligand>
        <name>substrate</name>
    </ligand>
</feature>
<feature type="binding site" evidence="2">
    <location>
        <position position="124"/>
    </location>
    <ligand>
        <name>Mg(2+)</name>
        <dbReference type="ChEBI" id="CHEBI:18420"/>
        <label>1</label>
    </ligand>
</feature>
<feature type="binding site" evidence="2">
    <location>
        <position position="74"/>
    </location>
    <ligand>
        <name>Mg(2+)</name>
        <dbReference type="ChEBI" id="CHEBI:18420"/>
        <label>4</label>
    </ligand>
</feature>
<evidence type="ECO:0000256" key="2">
    <source>
        <dbReference type="HAMAP-Rule" id="MF_02128"/>
    </source>
</evidence>
<keyword evidence="7" id="KW-1185">Reference proteome</keyword>
<dbReference type="Pfam" id="PF02769">
    <property type="entry name" value="AIRS_C"/>
    <property type="match status" value="1"/>
</dbReference>
<dbReference type="Pfam" id="PF00586">
    <property type="entry name" value="AIRS"/>
    <property type="match status" value="1"/>
</dbReference>
<feature type="domain" description="PurM-like N-terminal" evidence="3">
    <location>
        <begin position="28"/>
        <end position="142"/>
    </location>
</feature>
<dbReference type="Gene3D" id="3.90.650.10">
    <property type="entry name" value="PurM-like C-terminal domain"/>
    <property type="match status" value="1"/>
</dbReference>
<dbReference type="GO" id="GO:0009228">
    <property type="term" value="P:thiamine biosynthetic process"/>
    <property type="evidence" value="ECO:0007669"/>
    <property type="project" value="UniProtKB-KW"/>
</dbReference>
<keyword evidence="2" id="KW-0460">Magnesium</keyword>
<gene>
    <name evidence="2 5" type="primary">thiL</name>
    <name evidence="6" type="ORF">AFERRI_11006</name>
    <name evidence="5" type="ORF">AFERRI_240136</name>
</gene>
<evidence type="ECO:0000313" key="5">
    <source>
        <dbReference type="EMBL" id="CDQ09302.1"/>
    </source>
</evidence>
<evidence type="ECO:0000313" key="6">
    <source>
        <dbReference type="EMBL" id="SMH64972.1"/>
    </source>
</evidence>
<keyword evidence="2" id="KW-0547">Nucleotide-binding</keyword>
<dbReference type="NCBIfam" id="TIGR01379">
    <property type="entry name" value="thiL"/>
    <property type="match status" value="1"/>
</dbReference>
<dbReference type="InterPro" id="IPR010918">
    <property type="entry name" value="PurM-like_C_dom"/>
</dbReference>
<evidence type="ECO:0000259" key="3">
    <source>
        <dbReference type="Pfam" id="PF00586"/>
    </source>
</evidence>
<feature type="binding site" evidence="2">
    <location>
        <position position="30"/>
    </location>
    <ligand>
        <name>Mg(2+)</name>
        <dbReference type="ChEBI" id="CHEBI:18420"/>
        <label>4</label>
    </ligand>
</feature>
<feature type="binding site" evidence="2">
    <location>
        <position position="224"/>
    </location>
    <ligand>
        <name>ATP</name>
        <dbReference type="ChEBI" id="CHEBI:30616"/>
    </ligand>
</feature>
<feature type="binding site" evidence="2">
    <location>
        <position position="225"/>
    </location>
    <ligand>
        <name>Mg(2+)</name>
        <dbReference type="ChEBI" id="CHEBI:18420"/>
        <label>5</label>
    </ligand>
</feature>
<dbReference type="GO" id="GO:0005524">
    <property type="term" value="F:ATP binding"/>
    <property type="evidence" value="ECO:0007669"/>
    <property type="project" value="UniProtKB-UniRule"/>
</dbReference>
<dbReference type="InterPro" id="IPR036921">
    <property type="entry name" value="PurM-like_N_sf"/>
</dbReference>
<comment type="miscellaneous">
    <text evidence="2">Reaction mechanism of ThiL seems to utilize a direct, inline transfer of the gamma-phosphate of ATP to TMP rather than a phosphorylated enzyme intermediate.</text>
</comment>
<dbReference type="PANTHER" id="PTHR30270:SF0">
    <property type="entry name" value="THIAMINE-MONOPHOSPHATE KINASE"/>
    <property type="match status" value="1"/>
</dbReference>
<accession>A0A060UKU6</accession>
<feature type="binding site" evidence="2">
    <location>
        <position position="44"/>
    </location>
    <ligand>
        <name>Mg(2+)</name>
        <dbReference type="ChEBI" id="CHEBI:18420"/>
        <label>4</label>
    </ligand>
</feature>